<gene>
    <name evidence="3" type="ORF">L227DRAFT_649822</name>
</gene>
<feature type="region of interest" description="Disordered" evidence="2">
    <location>
        <begin position="314"/>
        <end position="405"/>
    </location>
</feature>
<dbReference type="GO" id="GO:0045145">
    <property type="term" value="F:single-stranded DNA 5'-3' DNA exonuclease activity"/>
    <property type="evidence" value="ECO:0007669"/>
    <property type="project" value="InterPro"/>
</dbReference>
<evidence type="ECO:0000313" key="4">
    <source>
        <dbReference type="Proteomes" id="UP000313359"/>
    </source>
</evidence>
<feature type="compositionally biased region" description="Polar residues" evidence="2">
    <location>
        <begin position="698"/>
        <end position="713"/>
    </location>
</feature>
<dbReference type="PANTHER" id="PTHR14464:SF4">
    <property type="entry name" value="EXONUCLEASE V"/>
    <property type="match status" value="1"/>
</dbReference>
<dbReference type="PANTHER" id="PTHR14464">
    <property type="entry name" value="EXONUCLEASE V"/>
    <property type="match status" value="1"/>
</dbReference>
<name>A0A5C2SLT7_9APHY</name>
<comment type="similarity">
    <text evidence="1">Belongs to the EXO5 family.</text>
</comment>
<dbReference type="GO" id="GO:0036297">
    <property type="term" value="P:interstrand cross-link repair"/>
    <property type="evidence" value="ECO:0007669"/>
    <property type="project" value="TreeGrafter"/>
</dbReference>
<dbReference type="Pfam" id="PF09810">
    <property type="entry name" value="Exo5"/>
    <property type="match status" value="2"/>
</dbReference>
<feature type="compositionally biased region" description="Low complexity" evidence="2">
    <location>
        <begin position="329"/>
        <end position="339"/>
    </location>
</feature>
<dbReference type="InterPro" id="IPR019190">
    <property type="entry name" value="EXOV"/>
</dbReference>
<dbReference type="GO" id="GO:0005739">
    <property type="term" value="C:mitochondrion"/>
    <property type="evidence" value="ECO:0007669"/>
    <property type="project" value="TreeGrafter"/>
</dbReference>
<feature type="compositionally biased region" description="Basic and acidic residues" evidence="2">
    <location>
        <begin position="715"/>
        <end position="733"/>
    </location>
</feature>
<proteinExistence type="inferred from homology"/>
<feature type="compositionally biased region" description="Basic residues" evidence="2">
    <location>
        <begin position="544"/>
        <end position="557"/>
    </location>
</feature>
<feature type="region of interest" description="Disordered" evidence="2">
    <location>
        <begin position="628"/>
        <end position="656"/>
    </location>
</feature>
<feature type="region of interest" description="Disordered" evidence="2">
    <location>
        <begin position="104"/>
        <end position="170"/>
    </location>
</feature>
<feature type="compositionally biased region" description="Low complexity" evidence="2">
    <location>
        <begin position="739"/>
        <end position="749"/>
    </location>
</feature>
<feature type="region of interest" description="Disordered" evidence="2">
    <location>
        <begin position="31"/>
        <end position="69"/>
    </location>
</feature>
<dbReference type="EMBL" id="ML122253">
    <property type="protein sequence ID" value="RPD64631.1"/>
    <property type="molecule type" value="Genomic_DNA"/>
</dbReference>
<dbReference type="GO" id="GO:0005634">
    <property type="term" value="C:nucleus"/>
    <property type="evidence" value="ECO:0007669"/>
    <property type="project" value="TreeGrafter"/>
</dbReference>
<dbReference type="OrthoDB" id="354769at2759"/>
<feature type="compositionally biased region" description="Basic and acidic residues" evidence="2">
    <location>
        <begin position="831"/>
        <end position="840"/>
    </location>
</feature>
<evidence type="ECO:0000313" key="3">
    <source>
        <dbReference type="EMBL" id="RPD64631.1"/>
    </source>
</evidence>
<keyword evidence="4" id="KW-1185">Reference proteome</keyword>
<evidence type="ECO:0000256" key="1">
    <source>
        <dbReference type="ARBA" id="ARBA00009797"/>
    </source>
</evidence>
<organism evidence="3 4">
    <name type="scientific">Lentinus tigrinus ALCF2SS1-6</name>
    <dbReference type="NCBI Taxonomy" id="1328759"/>
    <lineage>
        <taxon>Eukaryota</taxon>
        <taxon>Fungi</taxon>
        <taxon>Dikarya</taxon>
        <taxon>Basidiomycota</taxon>
        <taxon>Agaricomycotina</taxon>
        <taxon>Agaricomycetes</taxon>
        <taxon>Polyporales</taxon>
        <taxon>Polyporaceae</taxon>
        <taxon>Lentinus</taxon>
    </lineage>
</organism>
<feature type="compositionally biased region" description="Basic and acidic residues" evidence="2">
    <location>
        <begin position="642"/>
        <end position="652"/>
    </location>
</feature>
<protein>
    <submittedName>
        <fullName evidence="3">Uncharacterized protein</fullName>
    </submittedName>
</protein>
<sequence length="854" mass="92965">MSEPDEYDAYYLPVNPEDFAAIDAAAARALAQDSTSEVNTTTSTQVSVDLAIRDPARVSPPSPDEYDEYDFSEFTADDFLQIDAFLAARAHAATFSSPELAAAPAVHAGPSGGGPERADGRSTGRGDRGGGNGGPRIQIAVEGAANADTSSSRYMKDATRGRAAAKSKRSPYEQFRSWNRQLSVTDLAGPSWCEVQFDYGLRQKRYKKLADRPQSFVTEEGKKITVAPTVAAMNDRTVTRGRSVHKVLEREIQPETVPVSITTAEERWALRLVNMLVSLQTLLDQGLCREMPVFGMVHNQVVTGIIDEIVRKPTSTPAQASDPPPPVELNLSRSSPNKRSSSHTPRKSRSKKSRQEADPDQPQITSFFTPSKVDRNDSAMSVDNGEPSTPPPALNPLPGLNTKEQAIPGTTCYSLHLSDTKTRIRPTLPPDEDTYASRIQLMLYHRLLSNLLATTEPTIPHFQQLEFEVLWERAGVNPQRKFSESFMGQAGLSPSSDNTSSEGSPYLSGLSCLDDLTAAWRHAVEALNVTGIDRTLTLVYRSQPRKHHRIGKGKGKQKSVGQATSLSDQEAQDLAAAIQASVSDLQPGHGGDDDLARAIFESLKDSVHSGKAVDGDLGLLTHPFGPPISEMSSFATESSQNELERGEKDVHSSSETLAADPQLAWALQQSLLSRFDETPALKEVLGQPVDGDAMGDSPASQDITPEPVTNGTSHPAEEPGAKKPHAVDEDHSGDLLPKTAPSSPSPAAEESSDEEDMTAAELETEAKIIGTKEFEVDDAFLDEYLTRILAWWYGERPPEGVDVELTRRCITCEYRDGCEWREKKAEEALRKYKERKDSESGSRSGSAGAVEAWL</sequence>
<feature type="region of interest" description="Disordered" evidence="2">
    <location>
        <begin position="687"/>
        <end position="760"/>
    </location>
</feature>
<feature type="compositionally biased region" description="Polar residues" evidence="2">
    <location>
        <begin position="32"/>
        <end position="47"/>
    </location>
</feature>
<feature type="region of interest" description="Disordered" evidence="2">
    <location>
        <begin position="831"/>
        <end position="854"/>
    </location>
</feature>
<accession>A0A5C2SLT7</accession>
<reference evidence="3" key="1">
    <citation type="journal article" date="2018" name="Genome Biol. Evol.">
        <title>Genomics and development of Lentinus tigrinus, a white-rot wood-decaying mushroom with dimorphic fruiting bodies.</title>
        <authorList>
            <person name="Wu B."/>
            <person name="Xu Z."/>
            <person name="Knudson A."/>
            <person name="Carlson A."/>
            <person name="Chen N."/>
            <person name="Kovaka S."/>
            <person name="LaButti K."/>
            <person name="Lipzen A."/>
            <person name="Pennachio C."/>
            <person name="Riley R."/>
            <person name="Schakwitz W."/>
            <person name="Umezawa K."/>
            <person name="Ohm R.A."/>
            <person name="Grigoriev I.V."/>
            <person name="Nagy L.G."/>
            <person name="Gibbons J."/>
            <person name="Hibbett D."/>
        </authorList>
    </citation>
    <scope>NUCLEOTIDE SEQUENCE [LARGE SCALE GENOMIC DNA]</scope>
    <source>
        <strain evidence="3">ALCF2SS1-6</strain>
    </source>
</reference>
<dbReference type="AlphaFoldDB" id="A0A5C2SLT7"/>
<dbReference type="Proteomes" id="UP000313359">
    <property type="component" value="Unassembled WGS sequence"/>
</dbReference>
<feature type="region of interest" description="Disordered" evidence="2">
    <location>
        <begin position="544"/>
        <end position="568"/>
    </location>
</feature>
<feature type="compositionally biased region" description="Basic residues" evidence="2">
    <location>
        <begin position="340"/>
        <end position="352"/>
    </location>
</feature>
<feature type="compositionally biased region" description="Polar residues" evidence="2">
    <location>
        <begin position="630"/>
        <end position="641"/>
    </location>
</feature>
<evidence type="ECO:0000256" key="2">
    <source>
        <dbReference type="SAM" id="MobiDB-lite"/>
    </source>
</evidence>
<feature type="compositionally biased region" description="Basic and acidic residues" evidence="2">
    <location>
        <begin position="116"/>
        <end position="128"/>
    </location>
</feature>